<sequence length="288" mass="30707">MCHRGPGVWDTRFRRVGTERNGGALGGLPRGPRWLLLVTVAAQPSTSEQQVSGRPGHHSVRFWCPKASWRLLAPLPPAAGSLRPGWKDFTLLGGALLWGSNETSGSRSWEGCAGLWSPGSQRWGRETTSAVGRRTVVTGVPRPQDASRAPARRSTRNRKVLPFAFGAAKPVIFAGRWVCNCASQLLPGGARRAGLQARPPTAQRAGPGARHGRPGAQWAAEGPGSGPLASREPPAVPRGRRALSSRRSSPLARCRFLPFLLNEAKTPLSQPLPLRAVAQGGRYGSAQG</sequence>
<protein>
    <submittedName>
        <fullName evidence="2">Uncharacterized protein</fullName>
    </submittedName>
</protein>
<name>A0ABQ9TXT7_SAGOE</name>
<proteinExistence type="predicted"/>
<comment type="caution">
    <text evidence="2">The sequence shown here is derived from an EMBL/GenBank/DDBJ whole genome shotgun (WGS) entry which is preliminary data.</text>
</comment>
<accession>A0ABQ9TXT7</accession>
<dbReference type="EMBL" id="JASSZA010000018">
    <property type="protein sequence ID" value="KAK2089609.1"/>
    <property type="molecule type" value="Genomic_DNA"/>
</dbReference>
<evidence type="ECO:0000256" key="1">
    <source>
        <dbReference type="SAM" id="MobiDB-lite"/>
    </source>
</evidence>
<evidence type="ECO:0000313" key="3">
    <source>
        <dbReference type="Proteomes" id="UP001266305"/>
    </source>
</evidence>
<gene>
    <name evidence="2" type="ORF">P7K49_032275</name>
</gene>
<dbReference type="Proteomes" id="UP001266305">
    <property type="component" value="Unassembled WGS sequence"/>
</dbReference>
<evidence type="ECO:0000313" key="2">
    <source>
        <dbReference type="EMBL" id="KAK2089609.1"/>
    </source>
</evidence>
<feature type="region of interest" description="Disordered" evidence="1">
    <location>
        <begin position="192"/>
        <end position="249"/>
    </location>
</feature>
<organism evidence="2 3">
    <name type="scientific">Saguinus oedipus</name>
    <name type="common">Cotton-top tamarin</name>
    <name type="synonym">Oedipomidas oedipus</name>
    <dbReference type="NCBI Taxonomy" id="9490"/>
    <lineage>
        <taxon>Eukaryota</taxon>
        <taxon>Metazoa</taxon>
        <taxon>Chordata</taxon>
        <taxon>Craniata</taxon>
        <taxon>Vertebrata</taxon>
        <taxon>Euteleostomi</taxon>
        <taxon>Mammalia</taxon>
        <taxon>Eutheria</taxon>
        <taxon>Euarchontoglires</taxon>
        <taxon>Primates</taxon>
        <taxon>Haplorrhini</taxon>
        <taxon>Platyrrhini</taxon>
        <taxon>Cebidae</taxon>
        <taxon>Callitrichinae</taxon>
        <taxon>Saguinus</taxon>
    </lineage>
</organism>
<keyword evidence="3" id="KW-1185">Reference proteome</keyword>
<reference evidence="2 3" key="1">
    <citation type="submission" date="2023-05" db="EMBL/GenBank/DDBJ databases">
        <title>B98-5 Cell Line De Novo Hybrid Assembly: An Optical Mapping Approach.</title>
        <authorList>
            <person name="Kananen K."/>
            <person name="Auerbach J.A."/>
            <person name="Kautto E."/>
            <person name="Blachly J.S."/>
        </authorList>
    </citation>
    <scope>NUCLEOTIDE SEQUENCE [LARGE SCALE GENOMIC DNA]</scope>
    <source>
        <strain evidence="2">B95-8</strain>
        <tissue evidence="2">Cell line</tissue>
    </source>
</reference>